<dbReference type="SUPFAM" id="SSF51161">
    <property type="entry name" value="Trimeric LpxA-like enzymes"/>
    <property type="match status" value="1"/>
</dbReference>
<dbReference type="PANTHER" id="PTHR23416:SF23">
    <property type="entry name" value="ACETYLTRANSFERASE C18B11.09C-RELATED"/>
    <property type="match status" value="1"/>
</dbReference>
<dbReference type="InterPro" id="IPR051159">
    <property type="entry name" value="Hexapeptide_acetyltransf"/>
</dbReference>
<evidence type="ECO:0000256" key="1">
    <source>
        <dbReference type="ARBA" id="ARBA00007274"/>
    </source>
</evidence>
<proteinExistence type="inferred from homology"/>
<dbReference type="EMBL" id="JAFMYU010000017">
    <property type="protein sequence ID" value="MBO0933192.1"/>
    <property type="molecule type" value="Genomic_DNA"/>
</dbReference>
<comment type="similarity">
    <text evidence="1">Belongs to the transferase hexapeptide repeat family.</text>
</comment>
<dbReference type="GO" id="GO:0008374">
    <property type="term" value="F:O-acyltransferase activity"/>
    <property type="evidence" value="ECO:0007669"/>
    <property type="project" value="TreeGrafter"/>
</dbReference>
<evidence type="ECO:0000313" key="4">
    <source>
        <dbReference type="Proteomes" id="UP000664795"/>
    </source>
</evidence>
<dbReference type="Gene3D" id="2.160.10.10">
    <property type="entry name" value="Hexapeptide repeat proteins"/>
    <property type="match status" value="1"/>
</dbReference>
<evidence type="ECO:0000256" key="2">
    <source>
        <dbReference type="ARBA" id="ARBA00022679"/>
    </source>
</evidence>
<dbReference type="AlphaFoldDB" id="A0A939G6A5"/>
<dbReference type="InterPro" id="IPR011004">
    <property type="entry name" value="Trimer_LpxA-like_sf"/>
</dbReference>
<protein>
    <submittedName>
        <fullName evidence="3">Colanic acid biosynthesis acetyltransferase</fullName>
    </submittedName>
</protein>
<dbReference type="PANTHER" id="PTHR23416">
    <property type="entry name" value="SIALIC ACID SYNTHASE-RELATED"/>
    <property type="match status" value="1"/>
</dbReference>
<gene>
    <name evidence="3" type="ORF">J2I48_19435</name>
</gene>
<comment type="caution">
    <text evidence="3">The sequence shown here is derived from an EMBL/GenBank/DDBJ whole genome shotgun (WGS) entry which is preliminary data.</text>
</comment>
<organism evidence="3 4">
    <name type="scientific">Fibrella aquatilis</name>
    <dbReference type="NCBI Taxonomy" id="2817059"/>
    <lineage>
        <taxon>Bacteria</taxon>
        <taxon>Pseudomonadati</taxon>
        <taxon>Bacteroidota</taxon>
        <taxon>Cytophagia</taxon>
        <taxon>Cytophagales</taxon>
        <taxon>Spirosomataceae</taxon>
        <taxon>Fibrella</taxon>
    </lineage>
</organism>
<accession>A0A939G6A5</accession>
<name>A0A939G6A5_9BACT</name>
<keyword evidence="4" id="KW-1185">Reference proteome</keyword>
<dbReference type="Proteomes" id="UP000664795">
    <property type="component" value="Unassembled WGS sequence"/>
</dbReference>
<evidence type="ECO:0000313" key="3">
    <source>
        <dbReference type="EMBL" id="MBO0933192.1"/>
    </source>
</evidence>
<dbReference type="GO" id="GO:0005829">
    <property type="term" value="C:cytosol"/>
    <property type="evidence" value="ECO:0007669"/>
    <property type="project" value="TreeGrafter"/>
</dbReference>
<keyword evidence="2" id="KW-0808">Transferase</keyword>
<sequence length="158" mass="17625">MSWALLCSWTPRPLHAWRIWVIRLFGGKIGRHNAIYSNCTIWAPWLLETEDVVIIGPNVEVYNPGGVYIGHHAIVSQHAYLCGATHDYNSPAFTYLPTKLVLEPYVWICAKAVVLPGVRCAEGSILGAGSILSKHTRPWTIYAGNPARPVKTRTNFTE</sequence>
<reference evidence="3 4" key="1">
    <citation type="submission" date="2021-03" db="EMBL/GenBank/DDBJ databases">
        <title>Fibrella sp. HMF5036 genome sequencing and assembly.</title>
        <authorList>
            <person name="Kang H."/>
            <person name="Kim H."/>
            <person name="Bae S."/>
            <person name="Joh K."/>
        </authorList>
    </citation>
    <scope>NUCLEOTIDE SEQUENCE [LARGE SCALE GENOMIC DNA]</scope>
    <source>
        <strain evidence="3 4">HMF5036</strain>
    </source>
</reference>